<comment type="similarity">
    <text evidence="1">Belongs to the ferredoxin--NADP reductase type 1 family.</text>
</comment>
<dbReference type="InterPro" id="IPR001433">
    <property type="entry name" value="OxRdtase_FAD/NAD-bd"/>
</dbReference>
<sequence length="321" mass="35946">MSEIVETVPFDAKRIGELKNKYYNATVVHRIDTHPDLARFRIRPDKPFPPFEPGQFVSLGIGNWENRVEDTQEEALTEKDWAKCIQRAYSISCPMLDEHGNLATVNDVDYLEFYVTLVRHADPGQPPPVVTPRLFGCGIGDRLMIGKKIVGHYTIGSINPDDTILMLSTGTGEAPHNAMAAHLLSNNHRGRIVNATSVRNRIDLAYTAEHARLMDQYSQYCYLPFSTRDPENIDANHPGYVGKQYLQELFVSGKLAEMADDPLDPKNTHVFLCGNPAMIGYVPPGAEPPSATGMLPLLKEAGFKDDHDYEGPGSIRFEKYW</sequence>
<evidence type="ECO:0000256" key="3">
    <source>
        <dbReference type="ARBA" id="ARBA00022741"/>
    </source>
</evidence>
<dbReference type="Gene3D" id="2.40.30.10">
    <property type="entry name" value="Translation factors"/>
    <property type="match status" value="1"/>
</dbReference>
<dbReference type="InterPro" id="IPR017927">
    <property type="entry name" value="FAD-bd_FR_type"/>
</dbReference>
<evidence type="ECO:0000256" key="1">
    <source>
        <dbReference type="ARBA" id="ARBA00008312"/>
    </source>
</evidence>
<dbReference type="Proteomes" id="UP000315471">
    <property type="component" value="Unassembled WGS sequence"/>
</dbReference>
<dbReference type="Pfam" id="PF00175">
    <property type="entry name" value="NAD_binding_1"/>
    <property type="match status" value="1"/>
</dbReference>
<evidence type="ECO:0000313" key="5">
    <source>
        <dbReference type="EMBL" id="TWU45757.1"/>
    </source>
</evidence>
<dbReference type="Gene3D" id="3.40.50.80">
    <property type="entry name" value="Nucleotide-binding domain of ferredoxin-NADP reductase (FNR) module"/>
    <property type="match status" value="1"/>
</dbReference>
<protein>
    <recommendedName>
        <fullName evidence="2">ferredoxin--NADP(+) reductase</fullName>
        <ecNumber evidence="2">1.18.1.2</ecNumber>
    </recommendedName>
</protein>
<dbReference type="CDD" id="cd06195">
    <property type="entry name" value="FNR1"/>
    <property type="match status" value="1"/>
</dbReference>
<dbReference type="GO" id="GO:0004324">
    <property type="term" value="F:ferredoxin-NADP+ reductase activity"/>
    <property type="evidence" value="ECO:0007669"/>
    <property type="project" value="UniProtKB-EC"/>
</dbReference>
<comment type="caution">
    <text evidence="5">The sequence shown here is derived from an EMBL/GenBank/DDBJ whole genome shotgun (WGS) entry which is preliminary data.</text>
</comment>
<dbReference type="EMBL" id="SJPY01000001">
    <property type="protein sequence ID" value="TWU45757.1"/>
    <property type="molecule type" value="Genomic_DNA"/>
</dbReference>
<dbReference type="RefSeq" id="WP_231617291.1">
    <property type="nucleotide sequence ID" value="NZ_SJPY01000001.1"/>
</dbReference>
<accession>A0A5C6ECR8</accession>
<dbReference type="SUPFAM" id="SSF52343">
    <property type="entry name" value="Ferredoxin reductase-like, C-terminal NADP-linked domain"/>
    <property type="match status" value="1"/>
</dbReference>
<evidence type="ECO:0000256" key="2">
    <source>
        <dbReference type="ARBA" id="ARBA00013223"/>
    </source>
</evidence>
<keyword evidence="5" id="KW-0560">Oxidoreductase</keyword>
<dbReference type="GO" id="GO:0000166">
    <property type="term" value="F:nucleotide binding"/>
    <property type="evidence" value="ECO:0007669"/>
    <property type="project" value="UniProtKB-KW"/>
</dbReference>
<dbReference type="InterPro" id="IPR051930">
    <property type="entry name" value="FNR_type-1"/>
</dbReference>
<reference evidence="5 6" key="1">
    <citation type="submission" date="2019-02" db="EMBL/GenBank/DDBJ databases">
        <title>Deep-cultivation of Planctomycetes and their phenomic and genomic characterization uncovers novel biology.</title>
        <authorList>
            <person name="Wiegand S."/>
            <person name="Jogler M."/>
            <person name="Boedeker C."/>
            <person name="Pinto D."/>
            <person name="Vollmers J."/>
            <person name="Rivas-Marin E."/>
            <person name="Kohn T."/>
            <person name="Peeters S.H."/>
            <person name="Heuer A."/>
            <person name="Rast P."/>
            <person name="Oberbeckmann S."/>
            <person name="Bunk B."/>
            <person name="Jeske O."/>
            <person name="Meyerdierks A."/>
            <person name="Storesund J.E."/>
            <person name="Kallscheuer N."/>
            <person name="Luecker S."/>
            <person name="Lage O.M."/>
            <person name="Pohl T."/>
            <person name="Merkel B.J."/>
            <person name="Hornburger P."/>
            <person name="Mueller R.-W."/>
            <person name="Bruemmer F."/>
            <person name="Labrenz M."/>
            <person name="Spormann A.M."/>
            <person name="Op Den Camp H."/>
            <person name="Overmann J."/>
            <person name="Amann R."/>
            <person name="Jetten M.S.M."/>
            <person name="Mascher T."/>
            <person name="Medema M.H."/>
            <person name="Devos D.P."/>
            <person name="Kaster A.-K."/>
            <person name="Ovreas L."/>
            <person name="Rohde M."/>
            <person name="Galperin M.Y."/>
            <person name="Jogler C."/>
        </authorList>
    </citation>
    <scope>NUCLEOTIDE SEQUENCE [LARGE SCALE GENOMIC DNA]</scope>
    <source>
        <strain evidence="5 6">Q31b</strain>
    </source>
</reference>
<dbReference type="PROSITE" id="PS51384">
    <property type="entry name" value="FAD_FR"/>
    <property type="match status" value="1"/>
</dbReference>
<gene>
    <name evidence="5" type="primary">fpr</name>
    <name evidence="5" type="ORF">Q31b_09330</name>
</gene>
<feature type="domain" description="FAD-binding FR-type" evidence="4">
    <location>
        <begin position="20"/>
        <end position="156"/>
    </location>
</feature>
<dbReference type="PANTHER" id="PTHR47878:SF2">
    <property type="entry name" value="OXIDOREDUCTASE FAD_NAD(P)-BINDING DOMAIN PROTEIN"/>
    <property type="match status" value="1"/>
</dbReference>
<dbReference type="PANTHER" id="PTHR47878">
    <property type="entry name" value="OXIDOREDUCTASE FAD/NAD(P)-BINDING DOMAIN PROTEIN"/>
    <property type="match status" value="1"/>
</dbReference>
<evidence type="ECO:0000259" key="4">
    <source>
        <dbReference type="PROSITE" id="PS51384"/>
    </source>
</evidence>
<proteinExistence type="inferred from homology"/>
<name>A0A5C6ECR8_9BACT</name>
<dbReference type="InterPro" id="IPR033892">
    <property type="entry name" value="FNR_bac"/>
</dbReference>
<dbReference type="EC" id="1.18.1.2" evidence="2"/>
<evidence type="ECO:0000313" key="6">
    <source>
        <dbReference type="Proteomes" id="UP000315471"/>
    </source>
</evidence>
<dbReference type="AlphaFoldDB" id="A0A5C6ECR8"/>
<dbReference type="SUPFAM" id="SSF63380">
    <property type="entry name" value="Riboflavin synthase domain-like"/>
    <property type="match status" value="1"/>
</dbReference>
<keyword evidence="6" id="KW-1185">Reference proteome</keyword>
<dbReference type="InterPro" id="IPR039261">
    <property type="entry name" value="FNR_nucleotide-bd"/>
</dbReference>
<organism evidence="5 6">
    <name type="scientific">Novipirellula aureliae</name>
    <dbReference type="NCBI Taxonomy" id="2527966"/>
    <lineage>
        <taxon>Bacteria</taxon>
        <taxon>Pseudomonadati</taxon>
        <taxon>Planctomycetota</taxon>
        <taxon>Planctomycetia</taxon>
        <taxon>Pirellulales</taxon>
        <taxon>Pirellulaceae</taxon>
        <taxon>Novipirellula</taxon>
    </lineage>
</organism>
<dbReference type="InterPro" id="IPR017938">
    <property type="entry name" value="Riboflavin_synthase-like_b-brl"/>
</dbReference>
<keyword evidence="3" id="KW-0547">Nucleotide-binding</keyword>